<accession>A0A9P1BPK7</accession>
<dbReference type="AlphaFoldDB" id="A0A9P1BPK7"/>
<reference evidence="4" key="2">
    <citation type="submission" date="2024-04" db="EMBL/GenBank/DDBJ databases">
        <authorList>
            <person name="Chen Y."/>
            <person name="Shah S."/>
            <person name="Dougan E. K."/>
            <person name="Thang M."/>
            <person name="Chan C."/>
        </authorList>
    </citation>
    <scope>NUCLEOTIDE SEQUENCE [LARGE SCALE GENOMIC DNA]</scope>
</reference>
<dbReference type="Gene3D" id="3.40.50.720">
    <property type="entry name" value="NAD(P)-binding Rossmann-like Domain"/>
    <property type="match status" value="1"/>
</dbReference>
<feature type="coiled-coil region" evidence="1">
    <location>
        <begin position="302"/>
        <end position="343"/>
    </location>
</feature>
<evidence type="ECO:0000259" key="2">
    <source>
        <dbReference type="Pfam" id="PF13460"/>
    </source>
</evidence>
<dbReference type="InterPro" id="IPR016040">
    <property type="entry name" value="NAD(P)-bd_dom"/>
</dbReference>
<protein>
    <submittedName>
        <fullName evidence="5">NAD(P)-binding domain-containing protein</fullName>
    </submittedName>
</protein>
<keyword evidence="1" id="KW-0175">Coiled coil</keyword>
<dbReference type="PANTHER" id="PTHR15020:SF50">
    <property type="entry name" value="UPF0659 PROTEIN YMR090W"/>
    <property type="match status" value="1"/>
</dbReference>
<feature type="domain" description="NAD(P)-binding" evidence="2">
    <location>
        <begin position="67"/>
        <end position="227"/>
    </location>
</feature>
<reference evidence="3" key="1">
    <citation type="submission" date="2022-10" db="EMBL/GenBank/DDBJ databases">
        <authorList>
            <person name="Chen Y."/>
            <person name="Dougan E. K."/>
            <person name="Chan C."/>
            <person name="Rhodes N."/>
            <person name="Thang M."/>
        </authorList>
    </citation>
    <scope>NUCLEOTIDE SEQUENCE</scope>
</reference>
<evidence type="ECO:0000313" key="5">
    <source>
        <dbReference type="EMBL" id="CAL4763762.1"/>
    </source>
</evidence>
<dbReference type="InterPro" id="IPR036291">
    <property type="entry name" value="NAD(P)-bd_dom_sf"/>
</dbReference>
<comment type="caution">
    <text evidence="3">The sequence shown here is derived from an EMBL/GenBank/DDBJ whole genome shotgun (WGS) entry which is preliminary data.</text>
</comment>
<keyword evidence="6" id="KW-1185">Reference proteome</keyword>
<evidence type="ECO:0000313" key="6">
    <source>
        <dbReference type="Proteomes" id="UP001152797"/>
    </source>
</evidence>
<sequence>MSVAKASKLVAIVWASKGGLGDVGKFAAMHAAAKGSEQLRFRAVAVSEDGQDSGIDATEVKPAERLEKVQEILKDVEILKLNINSDDAEAQLAQTFQGCDSVIACPGSRQSGIARTCGIGARKVVAAMKTAEVKRLVVLSSMGIGDDYLPGSCIKYFWGFLLRVVWPSTRRDLQEMEAVVRNTDLDFLLVRPMGIDPAEPQRGSYALLTGRGQGALEITVAKEDVALLLGISGIFGYDGCGVCGFFWRRLWSPNIPKQQSKIPEALVLLMLRTSFVKCDHRKGHQGLGALTARLEHSGCAEVRQARMELMQERARRQRLAEELKGAKEQLRKARDELDLQRDRDALLADFDGPKGGSVCRSICALFGRR</sequence>
<dbReference type="EMBL" id="CAMXCT030000272">
    <property type="protein sequence ID" value="CAL4763762.1"/>
    <property type="molecule type" value="Genomic_DNA"/>
</dbReference>
<dbReference type="OrthoDB" id="419598at2759"/>
<gene>
    <name evidence="3" type="ORF">C1SCF055_LOCUS4668</name>
</gene>
<dbReference type="SUPFAM" id="SSF51735">
    <property type="entry name" value="NAD(P)-binding Rossmann-fold domains"/>
    <property type="match status" value="1"/>
</dbReference>
<evidence type="ECO:0000313" key="3">
    <source>
        <dbReference type="EMBL" id="CAI3976450.1"/>
    </source>
</evidence>
<evidence type="ECO:0000313" key="4">
    <source>
        <dbReference type="EMBL" id="CAL1129825.1"/>
    </source>
</evidence>
<proteinExistence type="predicted"/>
<dbReference type="EMBL" id="CAMXCT010000272">
    <property type="protein sequence ID" value="CAI3976450.1"/>
    <property type="molecule type" value="Genomic_DNA"/>
</dbReference>
<evidence type="ECO:0000256" key="1">
    <source>
        <dbReference type="SAM" id="Coils"/>
    </source>
</evidence>
<dbReference type="PANTHER" id="PTHR15020">
    <property type="entry name" value="FLAVIN REDUCTASE-RELATED"/>
    <property type="match status" value="1"/>
</dbReference>
<dbReference type="Pfam" id="PF13460">
    <property type="entry name" value="NAD_binding_10"/>
    <property type="match status" value="1"/>
</dbReference>
<dbReference type="Proteomes" id="UP001152797">
    <property type="component" value="Unassembled WGS sequence"/>
</dbReference>
<organism evidence="3">
    <name type="scientific">Cladocopium goreaui</name>
    <dbReference type="NCBI Taxonomy" id="2562237"/>
    <lineage>
        <taxon>Eukaryota</taxon>
        <taxon>Sar</taxon>
        <taxon>Alveolata</taxon>
        <taxon>Dinophyceae</taxon>
        <taxon>Suessiales</taxon>
        <taxon>Symbiodiniaceae</taxon>
        <taxon>Cladocopium</taxon>
    </lineage>
</organism>
<dbReference type="EMBL" id="CAMXCT020000272">
    <property type="protein sequence ID" value="CAL1129825.1"/>
    <property type="molecule type" value="Genomic_DNA"/>
</dbReference>
<name>A0A9P1BPK7_9DINO</name>